<name>A0A9W8GDB0_9FUNG</name>
<dbReference type="AlphaFoldDB" id="A0A9W8GDB0"/>
<feature type="compositionally biased region" description="Polar residues" evidence="1">
    <location>
        <begin position="325"/>
        <end position="357"/>
    </location>
</feature>
<feature type="region of interest" description="Disordered" evidence="1">
    <location>
        <begin position="643"/>
        <end position="665"/>
    </location>
</feature>
<organism evidence="2 3">
    <name type="scientific">Coemansia spiralis</name>
    <dbReference type="NCBI Taxonomy" id="417178"/>
    <lineage>
        <taxon>Eukaryota</taxon>
        <taxon>Fungi</taxon>
        <taxon>Fungi incertae sedis</taxon>
        <taxon>Zoopagomycota</taxon>
        <taxon>Kickxellomycotina</taxon>
        <taxon>Kickxellomycetes</taxon>
        <taxon>Kickxellales</taxon>
        <taxon>Kickxellaceae</taxon>
        <taxon>Coemansia</taxon>
    </lineage>
</organism>
<feature type="region of interest" description="Disordered" evidence="1">
    <location>
        <begin position="73"/>
        <end position="112"/>
    </location>
</feature>
<proteinExistence type="predicted"/>
<reference evidence="2" key="1">
    <citation type="submission" date="2022-07" db="EMBL/GenBank/DDBJ databases">
        <title>Phylogenomic reconstructions and comparative analyses of Kickxellomycotina fungi.</title>
        <authorList>
            <person name="Reynolds N.K."/>
            <person name="Stajich J.E."/>
            <person name="Barry K."/>
            <person name="Grigoriev I.V."/>
            <person name="Crous P."/>
            <person name="Smith M.E."/>
        </authorList>
    </citation>
    <scope>NUCLEOTIDE SEQUENCE</scope>
    <source>
        <strain evidence="2">NRRL 3115</strain>
    </source>
</reference>
<dbReference type="OrthoDB" id="5573554at2759"/>
<dbReference type="EMBL" id="JANBTW010000001">
    <property type="protein sequence ID" value="KAJ2681184.1"/>
    <property type="molecule type" value="Genomic_DNA"/>
</dbReference>
<evidence type="ECO:0000313" key="3">
    <source>
        <dbReference type="Proteomes" id="UP001151518"/>
    </source>
</evidence>
<evidence type="ECO:0000256" key="1">
    <source>
        <dbReference type="SAM" id="MobiDB-lite"/>
    </source>
</evidence>
<feature type="compositionally biased region" description="Low complexity" evidence="1">
    <location>
        <begin position="611"/>
        <end position="627"/>
    </location>
</feature>
<feature type="compositionally biased region" description="Polar residues" evidence="1">
    <location>
        <begin position="550"/>
        <end position="569"/>
    </location>
</feature>
<protein>
    <submittedName>
        <fullName evidence="2">Uncharacterized protein</fullName>
    </submittedName>
</protein>
<feature type="region of interest" description="Disordered" evidence="1">
    <location>
        <begin position="325"/>
        <end position="424"/>
    </location>
</feature>
<gene>
    <name evidence="2" type="ORF">GGI25_000139</name>
</gene>
<sequence>MNTPTTPVNTIHASVGLKSESHHQHTPSSVSAAVMCNSHTAKINAANAAVASAAISESQAQCAEACDMDDLVYQSQPPPQANTGPSLALPHPLLRQGTRPDPQQPGTELDYESTVRASYYGRRMYPTFDPANAHACPLRFVRQFEHAAQHNGLKMKAWARRFNSCLFGRAEDWAFEESPLELAGASWDTRKRQFLDWALLPAEQELRRQRLLRFFQTEAELSIDFVYSFEETARGLRDYKEDVWVRKCIANLQPPLRGALFELWPDGLPVRFRELRDSLYAVDWSLYEAASAPLKVVKYGMPYIYEAYSQQAPVSSMSSLRQLPASRTSMCSSTDRQPTGRPSLTLPLSNGNAQGSVYSPPAPPSSGPARKKQSALNASVAFHSRNSAGTNSTGAPGGAFSSTESSDGPSSKVSSETSRASGPNMGAYELISTLSRIPERERLIITAALERLAMGDDAVFGGEDGAVPVTPTRANGSHTSTIPISPTFSRQRSRFATISSPATRPISLRPGNRSRAAAAAAAAAATAHIACMDNSLQQRFPGGSLDEGTRSSSGDHGAARSSTSSGQSTQEHEMAELADDPGGGGGQRGRARGSSRVSGDMAASGIVPQTECEQPAAPAPAGEQHQQSQIKLRLRTRPLTSMACCSRPQSSPAIDGGEIRESGSSKRLKAIESVDSIAGRMSYQAATDGEPTVTRKMHARKLSSRKSDSALTTATRSMRAGEQHPALCRDSADNALRSPEFTVVHPAIDLRPPHARRGRFAFIRKLSHILHPH</sequence>
<feature type="compositionally biased region" description="Polar residues" evidence="1">
    <location>
        <begin position="384"/>
        <end position="421"/>
    </location>
</feature>
<feature type="region of interest" description="Disordered" evidence="1">
    <location>
        <begin position="540"/>
        <end position="602"/>
    </location>
</feature>
<feature type="region of interest" description="Disordered" evidence="1">
    <location>
        <begin position="611"/>
        <end position="630"/>
    </location>
</feature>
<accession>A0A9W8GDB0</accession>
<dbReference type="Proteomes" id="UP001151518">
    <property type="component" value="Unassembled WGS sequence"/>
</dbReference>
<evidence type="ECO:0000313" key="2">
    <source>
        <dbReference type="EMBL" id="KAJ2681184.1"/>
    </source>
</evidence>
<comment type="caution">
    <text evidence="2">The sequence shown here is derived from an EMBL/GenBank/DDBJ whole genome shotgun (WGS) entry which is preliminary data.</text>
</comment>